<keyword evidence="1" id="KW-0472">Membrane</keyword>
<feature type="transmembrane region" description="Helical" evidence="1">
    <location>
        <begin position="143"/>
        <end position="163"/>
    </location>
</feature>
<feature type="transmembrane region" description="Helical" evidence="1">
    <location>
        <begin position="113"/>
        <end position="131"/>
    </location>
</feature>
<keyword evidence="1" id="KW-1133">Transmembrane helix</keyword>
<evidence type="ECO:0000256" key="1">
    <source>
        <dbReference type="SAM" id="Phobius"/>
    </source>
</evidence>
<organism evidence="2">
    <name type="scientific">uncultured Sulfurovum sp</name>
    <dbReference type="NCBI Taxonomy" id="269237"/>
    <lineage>
        <taxon>Bacteria</taxon>
        <taxon>Pseudomonadati</taxon>
        <taxon>Campylobacterota</taxon>
        <taxon>Epsilonproteobacteria</taxon>
        <taxon>Campylobacterales</taxon>
        <taxon>Sulfurovaceae</taxon>
        <taxon>Sulfurovum</taxon>
        <taxon>environmental samples</taxon>
    </lineage>
</organism>
<protein>
    <submittedName>
        <fullName evidence="2">Uncharacterized protein</fullName>
    </submittedName>
</protein>
<feature type="transmembrane region" description="Helical" evidence="1">
    <location>
        <begin position="76"/>
        <end position="93"/>
    </location>
</feature>
<feature type="transmembrane region" description="Helical" evidence="1">
    <location>
        <begin position="46"/>
        <end position="64"/>
    </location>
</feature>
<reference evidence="2" key="1">
    <citation type="submission" date="2020-01" db="EMBL/GenBank/DDBJ databases">
        <authorList>
            <person name="Meier V. D."/>
            <person name="Meier V D."/>
        </authorList>
    </citation>
    <scope>NUCLEOTIDE SEQUENCE</scope>
    <source>
        <strain evidence="2">HLG_WM_MAG_05</strain>
    </source>
</reference>
<evidence type="ECO:0000313" key="2">
    <source>
        <dbReference type="EMBL" id="CAA6817864.1"/>
    </source>
</evidence>
<keyword evidence="1" id="KW-0812">Transmembrane</keyword>
<dbReference type="AlphaFoldDB" id="A0A6S6TEU4"/>
<feature type="transmembrane region" description="Helical" evidence="1">
    <location>
        <begin position="12"/>
        <end position="34"/>
    </location>
</feature>
<name>A0A6S6TEU4_9BACT</name>
<sequence>MNLKIIEKSLLPLFLATIFIVAFNWQFTYIYTYLIEHFKDEKLSTLYAHLFIYSFLVFSIFLFFMNLLNQLLKSKVFIIVISIMLFSFYGLSYKVIYNNVNYFIQYPLTDQQLTLMVLFIVSTFIYGLYSLSISLFNKFVPMLHSFVFLLITLSYSVWFINLYCYPIRTILSQFGH</sequence>
<proteinExistence type="predicted"/>
<accession>A0A6S6TEU4</accession>
<dbReference type="EMBL" id="CACVAU010000052">
    <property type="protein sequence ID" value="CAA6817864.1"/>
    <property type="molecule type" value="Genomic_DNA"/>
</dbReference>
<gene>
    <name evidence="2" type="ORF">HELGO_WM4816</name>
</gene>